<evidence type="ECO:0000313" key="1">
    <source>
        <dbReference type="EMBL" id="GES81864.1"/>
    </source>
</evidence>
<comment type="caution">
    <text evidence="1">The sequence shown here is derived from an EMBL/GenBank/DDBJ whole genome shotgun (WGS) entry which is preliminary data.</text>
</comment>
<dbReference type="EMBL" id="BLAL01000058">
    <property type="protein sequence ID" value="GES81864.1"/>
    <property type="molecule type" value="Genomic_DNA"/>
</dbReference>
<reference evidence="1" key="1">
    <citation type="submission" date="2019-10" db="EMBL/GenBank/DDBJ databases">
        <title>Conservation and host-specific expression of non-tandemly repeated heterogenous ribosome RNA gene in arbuscular mycorrhizal fungi.</title>
        <authorList>
            <person name="Maeda T."/>
            <person name="Kobayashi Y."/>
            <person name="Nakagawa T."/>
            <person name="Ezawa T."/>
            <person name="Yamaguchi K."/>
            <person name="Bino T."/>
            <person name="Nishimoto Y."/>
            <person name="Shigenobu S."/>
            <person name="Kawaguchi M."/>
        </authorList>
    </citation>
    <scope>NUCLEOTIDE SEQUENCE</scope>
    <source>
        <strain evidence="1">HR1</strain>
    </source>
</reference>
<organism evidence="1 2">
    <name type="scientific">Rhizophagus clarus</name>
    <dbReference type="NCBI Taxonomy" id="94130"/>
    <lineage>
        <taxon>Eukaryota</taxon>
        <taxon>Fungi</taxon>
        <taxon>Fungi incertae sedis</taxon>
        <taxon>Mucoromycota</taxon>
        <taxon>Glomeromycotina</taxon>
        <taxon>Glomeromycetes</taxon>
        <taxon>Glomerales</taxon>
        <taxon>Glomeraceae</taxon>
        <taxon>Rhizophagus</taxon>
    </lineage>
</organism>
<evidence type="ECO:0000313" key="2">
    <source>
        <dbReference type="Proteomes" id="UP000615446"/>
    </source>
</evidence>
<accession>A0A8H3L738</accession>
<gene>
    <name evidence="1" type="ORF">RCL2_000910500</name>
</gene>
<proteinExistence type="predicted"/>
<protein>
    <submittedName>
        <fullName evidence="1">Uncharacterized protein</fullName>
    </submittedName>
</protein>
<dbReference type="OrthoDB" id="2362166at2759"/>
<dbReference type="AlphaFoldDB" id="A0A8H3L738"/>
<dbReference type="Proteomes" id="UP000615446">
    <property type="component" value="Unassembled WGS sequence"/>
</dbReference>
<sequence>MTSMSQLLQKNLLVTSKIHFMKSIMLPARYHSTNTGDSANQPIIPDLSMKFEEILRSIKLYNNSLQNLESLSETVKENLNKFAVANSSTRALNNSIKDEIDSTIKKLADGETKRVKIKNDICSKLKEKSETILYS</sequence>
<name>A0A8H3L738_9GLOM</name>